<feature type="region of interest" description="Disordered" evidence="1">
    <location>
        <begin position="1"/>
        <end position="207"/>
    </location>
</feature>
<feature type="compositionally biased region" description="Low complexity" evidence="1">
    <location>
        <begin position="685"/>
        <end position="696"/>
    </location>
</feature>
<dbReference type="STRING" id="5364.A0A5C3NDV2"/>
<feature type="compositionally biased region" description="Low complexity" evidence="1">
    <location>
        <begin position="16"/>
        <end position="29"/>
    </location>
</feature>
<evidence type="ECO:0000256" key="1">
    <source>
        <dbReference type="SAM" id="MobiDB-lite"/>
    </source>
</evidence>
<sequence>MEDPWGNAWGEPSKPTTYSTSTVSDSVWTAPSTASTGHDDSEADLGAPSWSAGDDVKWTEPSALQPSLWSQGEDALAWGSNPYADLPIGKSDPEEPNEPSPISPKDGDDSSTSQQSSPSTPVQNFRSESPQSVIVSPESPVSPHTPLPSLPPTPNAFGSFETGLATEDQVTSGELDPWSPAVGTFDAGPSAWSSAEGDDHAKETVRLDEWEAAKREKEERERRVPPEIVAHILEECEKVMHDVGPDDSALSKAEDVRWQSGLEGVPGLEALMDELSRDNSPPLVSFKSSAAAKEMLNAVRLTRNTRAAHISPMSYFTSSSKGSLAWEASVKLRASPAPDADVPAGWKILEKRASLAQPVVVEEKPKKSGLLSFLSRRTSTQPVTADTVPSRPATPVSEPRTSASASEVRRSTDNVMPEMFTASGTATSGIASPPALSPAVPPVTTSTLTPTLSSTPQPPELPIVSDEQPAQAPSAVSRFFNRFSRTRSSSPRNSMALSSDDIDFLSDLVPSASDDHDDEDDPQLKALSRMLQSKPLDAPVKLPPPLAPPPKPASRPPSVMSLNGTPSPGLTNQPAAQSGRTSFEIMSPSALARSATPPVASTSQPAARTTSPLSSSSFSPEFAALGGPFALPPPPYAVPLPSPPRTAPLKPTGSPIPVLAPPPSASRASPVHANNLFPPPPPPLSRTYASASAATSQPPLSVADPFDDYEFSDFRGSSPPRPSVPIASGSLYDSSFSSVSDNQLYSTSERPLRPTQSDPEPSFDDFDDFVSSPIRTPSPPKPPAKPPVPAKLPASKSSPHIRKPSAADHLATLHLVKSAAARSGQWPAPPSPLPDALPPPPPPNGIIKPSLSLDILDEDDLPLRLPDGRSTVVASTSSPARVGLLPPPPMSTNILRPISPPLSSSRPMSPPAASLLDLSSFDSAPNTVTPTMPRSSVSPPAVNGKGGLSAQDLSFFEGL</sequence>
<dbReference type="OrthoDB" id="3262497at2759"/>
<feature type="compositionally biased region" description="Polar residues" evidence="1">
    <location>
        <begin position="560"/>
        <end position="581"/>
    </location>
</feature>
<feature type="compositionally biased region" description="Pro residues" evidence="1">
    <location>
        <begin position="776"/>
        <end position="790"/>
    </location>
</feature>
<feature type="region of interest" description="Disordered" evidence="1">
    <location>
        <begin position="867"/>
        <end position="959"/>
    </location>
</feature>
<feature type="compositionally biased region" description="Low complexity" evidence="1">
    <location>
        <begin position="110"/>
        <end position="142"/>
    </location>
</feature>
<feature type="compositionally biased region" description="Polar residues" evidence="1">
    <location>
        <begin position="926"/>
        <end position="938"/>
    </location>
</feature>
<feature type="compositionally biased region" description="Pro residues" evidence="1">
    <location>
        <begin position="143"/>
        <end position="154"/>
    </location>
</feature>
<name>A0A5C3NDV2_9AGAM</name>
<feature type="compositionally biased region" description="Pro residues" evidence="1">
    <location>
        <begin position="827"/>
        <end position="844"/>
    </location>
</feature>
<feature type="compositionally biased region" description="Polar residues" evidence="1">
    <location>
        <begin position="599"/>
        <end position="608"/>
    </location>
</feature>
<dbReference type="AlphaFoldDB" id="A0A5C3NDV2"/>
<feature type="compositionally biased region" description="Low complexity" evidence="1">
    <location>
        <begin position="609"/>
        <end position="629"/>
    </location>
</feature>
<feature type="compositionally biased region" description="Polar residues" evidence="1">
    <location>
        <begin position="375"/>
        <end position="384"/>
    </location>
</feature>
<organism evidence="2 3">
    <name type="scientific">Heliocybe sulcata</name>
    <dbReference type="NCBI Taxonomy" id="5364"/>
    <lineage>
        <taxon>Eukaryota</taxon>
        <taxon>Fungi</taxon>
        <taxon>Dikarya</taxon>
        <taxon>Basidiomycota</taxon>
        <taxon>Agaricomycotina</taxon>
        <taxon>Agaricomycetes</taxon>
        <taxon>Gloeophyllales</taxon>
        <taxon>Gloeophyllaceae</taxon>
        <taxon>Heliocybe</taxon>
    </lineage>
</organism>
<feature type="compositionally biased region" description="Pro residues" evidence="1">
    <location>
        <begin position="541"/>
        <end position="555"/>
    </location>
</feature>
<feature type="region of interest" description="Disordered" evidence="1">
    <location>
        <begin position="364"/>
        <end position="478"/>
    </location>
</feature>
<gene>
    <name evidence="2" type="ORF">OE88DRAFT_1734754</name>
</gene>
<protein>
    <submittedName>
        <fullName evidence="2">Uncharacterized protein</fullName>
    </submittedName>
</protein>
<dbReference type="EMBL" id="ML213510">
    <property type="protein sequence ID" value="TFK51711.1"/>
    <property type="molecule type" value="Genomic_DNA"/>
</dbReference>
<evidence type="ECO:0000313" key="2">
    <source>
        <dbReference type="EMBL" id="TFK51711.1"/>
    </source>
</evidence>
<dbReference type="Proteomes" id="UP000305948">
    <property type="component" value="Unassembled WGS sequence"/>
</dbReference>
<reference evidence="2 3" key="1">
    <citation type="journal article" date="2019" name="Nat. Ecol. Evol.">
        <title>Megaphylogeny resolves global patterns of mushroom evolution.</title>
        <authorList>
            <person name="Varga T."/>
            <person name="Krizsan K."/>
            <person name="Foldi C."/>
            <person name="Dima B."/>
            <person name="Sanchez-Garcia M."/>
            <person name="Sanchez-Ramirez S."/>
            <person name="Szollosi G.J."/>
            <person name="Szarkandi J.G."/>
            <person name="Papp V."/>
            <person name="Albert L."/>
            <person name="Andreopoulos W."/>
            <person name="Angelini C."/>
            <person name="Antonin V."/>
            <person name="Barry K.W."/>
            <person name="Bougher N.L."/>
            <person name="Buchanan P."/>
            <person name="Buyck B."/>
            <person name="Bense V."/>
            <person name="Catcheside P."/>
            <person name="Chovatia M."/>
            <person name="Cooper J."/>
            <person name="Damon W."/>
            <person name="Desjardin D."/>
            <person name="Finy P."/>
            <person name="Geml J."/>
            <person name="Haridas S."/>
            <person name="Hughes K."/>
            <person name="Justo A."/>
            <person name="Karasinski D."/>
            <person name="Kautmanova I."/>
            <person name="Kiss B."/>
            <person name="Kocsube S."/>
            <person name="Kotiranta H."/>
            <person name="LaButti K.M."/>
            <person name="Lechner B.E."/>
            <person name="Liimatainen K."/>
            <person name="Lipzen A."/>
            <person name="Lukacs Z."/>
            <person name="Mihaltcheva S."/>
            <person name="Morgado L.N."/>
            <person name="Niskanen T."/>
            <person name="Noordeloos M.E."/>
            <person name="Ohm R.A."/>
            <person name="Ortiz-Santana B."/>
            <person name="Ovrebo C."/>
            <person name="Racz N."/>
            <person name="Riley R."/>
            <person name="Savchenko A."/>
            <person name="Shiryaev A."/>
            <person name="Soop K."/>
            <person name="Spirin V."/>
            <person name="Szebenyi C."/>
            <person name="Tomsovsky M."/>
            <person name="Tulloss R.E."/>
            <person name="Uehling J."/>
            <person name="Grigoriev I.V."/>
            <person name="Vagvolgyi C."/>
            <person name="Papp T."/>
            <person name="Martin F.M."/>
            <person name="Miettinen O."/>
            <person name="Hibbett D.S."/>
            <person name="Nagy L.G."/>
        </authorList>
    </citation>
    <scope>NUCLEOTIDE SEQUENCE [LARGE SCALE GENOMIC DNA]</scope>
    <source>
        <strain evidence="2 3">OMC1185</strain>
    </source>
</reference>
<feature type="compositionally biased region" description="Basic and acidic residues" evidence="1">
    <location>
        <begin position="197"/>
        <end position="207"/>
    </location>
</feature>
<feature type="compositionally biased region" description="Low complexity" evidence="1">
    <location>
        <begin position="728"/>
        <end position="740"/>
    </location>
</feature>
<feature type="compositionally biased region" description="Low complexity" evidence="1">
    <location>
        <begin position="442"/>
        <end position="455"/>
    </location>
</feature>
<evidence type="ECO:0000313" key="3">
    <source>
        <dbReference type="Proteomes" id="UP000305948"/>
    </source>
</evidence>
<feature type="compositionally biased region" description="Pro residues" evidence="1">
    <location>
        <begin position="630"/>
        <end position="646"/>
    </location>
</feature>
<feature type="region of interest" description="Disordered" evidence="1">
    <location>
        <begin position="506"/>
        <end position="849"/>
    </location>
</feature>
<accession>A0A5C3NDV2</accession>
<proteinExistence type="predicted"/>
<feature type="compositionally biased region" description="Low complexity" evidence="1">
    <location>
        <begin position="894"/>
        <end position="925"/>
    </location>
</feature>
<keyword evidence="3" id="KW-1185">Reference proteome</keyword>